<feature type="domain" description="Major facilitator superfamily (MFS) profile" evidence="4">
    <location>
        <begin position="45"/>
        <end position="426"/>
    </location>
</feature>
<keyword evidence="3" id="KW-0812">Transmembrane</keyword>
<gene>
    <name evidence="5" type="ORF">N7458_001881</name>
</gene>
<accession>A0AAD6G5B7</accession>
<dbReference type="InterPro" id="IPR020846">
    <property type="entry name" value="MFS_dom"/>
</dbReference>
<dbReference type="Proteomes" id="UP001213681">
    <property type="component" value="Unassembled WGS sequence"/>
</dbReference>
<organism evidence="5 6">
    <name type="scientific">Penicillium daleae</name>
    <dbReference type="NCBI Taxonomy" id="63821"/>
    <lineage>
        <taxon>Eukaryota</taxon>
        <taxon>Fungi</taxon>
        <taxon>Dikarya</taxon>
        <taxon>Ascomycota</taxon>
        <taxon>Pezizomycotina</taxon>
        <taxon>Eurotiomycetes</taxon>
        <taxon>Eurotiomycetidae</taxon>
        <taxon>Eurotiales</taxon>
        <taxon>Aspergillaceae</taxon>
        <taxon>Penicillium</taxon>
    </lineage>
</organism>
<reference evidence="5" key="1">
    <citation type="submission" date="2022-12" db="EMBL/GenBank/DDBJ databases">
        <authorList>
            <person name="Petersen C."/>
        </authorList>
    </citation>
    <scope>NUCLEOTIDE SEQUENCE</scope>
    <source>
        <strain evidence="5">IBT 16125</strain>
    </source>
</reference>
<feature type="transmembrane region" description="Helical" evidence="3">
    <location>
        <begin position="279"/>
        <end position="297"/>
    </location>
</feature>
<dbReference type="GO" id="GO:0022857">
    <property type="term" value="F:transmembrane transporter activity"/>
    <property type="evidence" value="ECO:0007669"/>
    <property type="project" value="InterPro"/>
</dbReference>
<dbReference type="PROSITE" id="PS50850">
    <property type="entry name" value="MFS"/>
    <property type="match status" value="1"/>
</dbReference>
<dbReference type="InterPro" id="IPR011701">
    <property type="entry name" value="MFS"/>
</dbReference>
<dbReference type="RefSeq" id="XP_056769371.1">
    <property type="nucleotide sequence ID" value="XM_056905264.1"/>
</dbReference>
<feature type="transmembrane region" description="Helical" evidence="3">
    <location>
        <begin position="202"/>
        <end position="222"/>
    </location>
</feature>
<comment type="caution">
    <text evidence="5">The sequence shown here is derived from an EMBL/GenBank/DDBJ whole genome shotgun (WGS) entry which is preliminary data.</text>
</comment>
<keyword evidence="3" id="KW-1133">Transmembrane helix</keyword>
<dbReference type="EMBL" id="JAPVEA010000002">
    <property type="protein sequence ID" value="KAJ5460329.1"/>
    <property type="molecule type" value="Genomic_DNA"/>
</dbReference>
<dbReference type="PANTHER" id="PTHR11360">
    <property type="entry name" value="MONOCARBOXYLATE TRANSPORTER"/>
    <property type="match status" value="1"/>
</dbReference>
<comment type="similarity">
    <text evidence="2">Belongs to the major facilitator superfamily. Monocarboxylate porter (TC 2.A.1.13) family.</text>
</comment>
<keyword evidence="3" id="KW-0472">Membrane</keyword>
<dbReference type="GO" id="GO:0016020">
    <property type="term" value="C:membrane"/>
    <property type="evidence" value="ECO:0007669"/>
    <property type="project" value="UniProtKB-SubCell"/>
</dbReference>
<feature type="transmembrane region" description="Helical" evidence="3">
    <location>
        <begin position="83"/>
        <end position="100"/>
    </location>
</feature>
<dbReference type="Gene3D" id="1.20.1250.20">
    <property type="entry name" value="MFS general substrate transporter like domains"/>
    <property type="match status" value="1"/>
</dbReference>
<dbReference type="InterPro" id="IPR036259">
    <property type="entry name" value="MFS_trans_sf"/>
</dbReference>
<reference evidence="5" key="2">
    <citation type="journal article" date="2023" name="IMA Fungus">
        <title>Comparative genomic study of the Penicillium genus elucidates a diverse pangenome and 15 lateral gene transfer events.</title>
        <authorList>
            <person name="Petersen C."/>
            <person name="Sorensen T."/>
            <person name="Nielsen M.R."/>
            <person name="Sondergaard T.E."/>
            <person name="Sorensen J.L."/>
            <person name="Fitzpatrick D.A."/>
            <person name="Frisvad J.C."/>
            <person name="Nielsen K.L."/>
        </authorList>
    </citation>
    <scope>NUCLEOTIDE SEQUENCE</scope>
    <source>
        <strain evidence="5">IBT 16125</strain>
    </source>
</reference>
<feature type="transmembrane region" description="Helical" evidence="3">
    <location>
        <begin position="170"/>
        <end position="196"/>
    </location>
</feature>
<dbReference type="PANTHER" id="PTHR11360:SF240">
    <property type="entry name" value="MONOCARBOXYLATE TRANSPORTER (EUROFUNG)-RELATED"/>
    <property type="match status" value="1"/>
</dbReference>
<name>A0AAD6G5B7_9EURO</name>
<evidence type="ECO:0000313" key="6">
    <source>
        <dbReference type="Proteomes" id="UP001213681"/>
    </source>
</evidence>
<keyword evidence="6" id="KW-1185">Reference proteome</keyword>
<evidence type="ECO:0000256" key="2">
    <source>
        <dbReference type="ARBA" id="ARBA00006727"/>
    </source>
</evidence>
<dbReference type="SUPFAM" id="SSF103473">
    <property type="entry name" value="MFS general substrate transporter"/>
    <property type="match status" value="1"/>
</dbReference>
<sequence>MAVRDIMRNDSGEKTVTVSDPAELSNLQDGREDIDFPEGGLKAWSVVLGAWCAMIPSMGLLNSLGVLHAWTSTHQLKEYSESSIGWIFGAYGFFLYFAGAQTGPIFDTYGPSVVVIPGSFGMVVSLICLSFSEEYYQIFLSFGVLGGLSACTLFNPAITAVGHWFNVRRGYATGIACTAGGIGGVIFPLIILFAAPKIGFPWAIRIIAFISALMCAVACVLLKTRFPGNLKAGTSVDFKALRDIKYASTTAAVFLVEFAVFIPVTYIASYAIHVGVEDTMSYLVIAFLNLGAIPGRFLPGLVADRVGRFNMMVLTSVVCAILILALWLHASDNLASIICYAVLFGFWSGAAISLTPVCISQVCATEDYGKRSGTTFTITSVGMLTSIPIAGAIQQQNGGEYGGLIIFGGVLYLAAALAFAVARGVCRGWSLKTKF</sequence>
<feature type="transmembrane region" description="Helical" evidence="3">
    <location>
        <begin position="405"/>
        <end position="426"/>
    </location>
</feature>
<feature type="transmembrane region" description="Helical" evidence="3">
    <location>
        <begin position="112"/>
        <end position="132"/>
    </location>
</feature>
<feature type="transmembrane region" description="Helical" evidence="3">
    <location>
        <begin position="251"/>
        <end position="273"/>
    </location>
</feature>
<evidence type="ECO:0000259" key="4">
    <source>
        <dbReference type="PROSITE" id="PS50850"/>
    </source>
</evidence>
<evidence type="ECO:0000313" key="5">
    <source>
        <dbReference type="EMBL" id="KAJ5460329.1"/>
    </source>
</evidence>
<feature type="transmembrane region" description="Helical" evidence="3">
    <location>
        <begin position="375"/>
        <end position="393"/>
    </location>
</feature>
<dbReference type="InterPro" id="IPR050327">
    <property type="entry name" value="Proton-linked_MCT"/>
</dbReference>
<feature type="transmembrane region" description="Helical" evidence="3">
    <location>
        <begin position="334"/>
        <end position="354"/>
    </location>
</feature>
<proteinExistence type="inferred from homology"/>
<feature type="transmembrane region" description="Helical" evidence="3">
    <location>
        <begin position="46"/>
        <end position="71"/>
    </location>
</feature>
<dbReference type="Pfam" id="PF07690">
    <property type="entry name" value="MFS_1"/>
    <property type="match status" value="1"/>
</dbReference>
<feature type="transmembrane region" description="Helical" evidence="3">
    <location>
        <begin position="309"/>
        <end position="328"/>
    </location>
</feature>
<evidence type="ECO:0000256" key="3">
    <source>
        <dbReference type="SAM" id="Phobius"/>
    </source>
</evidence>
<comment type="subcellular location">
    <subcellularLocation>
        <location evidence="1">Membrane</location>
        <topology evidence="1">Multi-pass membrane protein</topology>
    </subcellularLocation>
</comment>
<dbReference type="AlphaFoldDB" id="A0AAD6G5B7"/>
<dbReference type="GeneID" id="81595507"/>
<feature type="transmembrane region" description="Helical" evidence="3">
    <location>
        <begin position="138"/>
        <end position="158"/>
    </location>
</feature>
<protein>
    <submittedName>
        <fullName evidence="5">Oxalate/formate antiporter</fullName>
    </submittedName>
</protein>
<evidence type="ECO:0000256" key="1">
    <source>
        <dbReference type="ARBA" id="ARBA00004141"/>
    </source>
</evidence>